<accession>A0AA94I110</accession>
<name>A0AA94I110_ANAPI</name>
<dbReference type="Proteomes" id="UP000184204">
    <property type="component" value="Unassembled WGS sequence"/>
</dbReference>
<feature type="non-terminal residue" evidence="1">
    <location>
        <position position="1"/>
    </location>
</feature>
<protein>
    <submittedName>
        <fullName evidence="1">Uncharacterized protein</fullName>
    </submittedName>
</protein>
<proteinExistence type="predicted"/>
<dbReference type="EMBL" id="FQUA01000027">
    <property type="protein sequence ID" value="SHF16917.1"/>
    <property type="molecule type" value="Genomic_DNA"/>
</dbReference>
<organism evidence="1 2">
    <name type="scientific">Anaerotignum propionicum DSM 1682</name>
    <dbReference type="NCBI Taxonomy" id="991789"/>
    <lineage>
        <taxon>Bacteria</taxon>
        <taxon>Bacillati</taxon>
        <taxon>Bacillota</taxon>
        <taxon>Clostridia</taxon>
        <taxon>Lachnospirales</taxon>
        <taxon>Anaerotignaceae</taxon>
        <taxon>Anaerotignum</taxon>
    </lineage>
</organism>
<evidence type="ECO:0000313" key="1">
    <source>
        <dbReference type="EMBL" id="SHF16917.1"/>
    </source>
</evidence>
<gene>
    <name evidence="1" type="ORF">SAMN02745151_03002</name>
</gene>
<sequence>GFELAFAKDKETVINAEFKAQPQDNEGTLILYKEEDSSIVA</sequence>
<reference evidence="2" key="1">
    <citation type="submission" date="2016-11" db="EMBL/GenBank/DDBJ databases">
        <authorList>
            <person name="Jaros S."/>
            <person name="Januszkiewicz K."/>
            <person name="Wedrychowicz H."/>
        </authorList>
    </citation>
    <scope>NUCLEOTIDE SEQUENCE [LARGE SCALE GENOMIC DNA]</scope>
    <source>
        <strain evidence="2">DSM 1682</strain>
    </source>
</reference>
<dbReference type="AlphaFoldDB" id="A0AA94I110"/>
<evidence type="ECO:0000313" key="2">
    <source>
        <dbReference type="Proteomes" id="UP000184204"/>
    </source>
</evidence>
<comment type="caution">
    <text evidence="1">The sequence shown here is derived from an EMBL/GenBank/DDBJ whole genome shotgun (WGS) entry which is preliminary data.</text>
</comment>